<reference evidence="1 2" key="1">
    <citation type="submission" date="2011-12" db="EMBL/GenBank/DDBJ databases">
        <title>The complete genome of Niastella koreensis GR20-10.</title>
        <authorList>
            <consortium name="US DOE Joint Genome Institute (JGI-PGF)"/>
            <person name="Lucas S."/>
            <person name="Han J."/>
            <person name="Lapidus A."/>
            <person name="Bruce D."/>
            <person name="Goodwin L."/>
            <person name="Pitluck S."/>
            <person name="Peters L."/>
            <person name="Kyrpides N."/>
            <person name="Mavromatis K."/>
            <person name="Ivanova N."/>
            <person name="Mikhailova N."/>
            <person name="Davenport K."/>
            <person name="Saunders E."/>
            <person name="Detter J.C."/>
            <person name="Tapia R."/>
            <person name="Han C."/>
            <person name="Land M."/>
            <person name="Hauser L."/>
            <person name="Markowitz V."/>
            <person name="Cheng J.-F."/>
            <person name="Hugenholtz P."/>
            <person name="Woyke T."/>
            <person name="Wu D."/>
            <person name="Tindall B."/>
            <person name="Pomrenke H."/>
            <person name="Brambilla E."/>
            <person name="Klenk H.-P."/>
            <person name="Eisen J.A."/>
        </authorList>
    </citation>
    <scope>NUCLEOTIDE SEQUENCE [LARGE SCALE GENOMIC DNA]</scope>
    <source>
        <strain evidence="2">DSM 17620 / KACC 11465 / NBRC 106392 / GR20-10</strain>
    </source>
</reference>
<name>G8TG46_NIAKG</name>
<evidence type="ECO:0000313" key="2">
    <source>
        <dbReference type="Proteomes" id="UP000005438"/>
    </source>
</evidence>
<protein>
    <submittedName>
        <fullName evidence="1">Uncharacterized protein</fullName>
    </submittedName>
</protein>
<sequence length="125" mass="14388">MIAPFPLYVDEISSDQIKATVSNSGKVFHNLKMMSLDMPISFMPSKETIILPVGRFICMLVWNNGNRGMVFLDLKNNRELAARMAEKLNRVELQDRFMQVYTAIESHPENHNKFRLVAGKSEDIR</sequence>
<organism evidence="1 2">
    <name type="scientific">Niastella koreensis (strain DSM 17620 / KACC 11465 / NBRC 106392 / GR20-10)</name>
    <dbReference type="NCBI Taxonomy" id="700598"/>
    <lineage>
        <taxon>Bacteria</taxon>
        <taxon>Pseudomonadati</taxon>
        <taxon>Bacteroidota</taxon>
        <taxon>Chitinophagia</taxon>
        <taxon>Chitinophagales</taxon>
        <taxon>Chitinophagaceae</taxon>
        <taxon>Niastella</taxon>
    </lineage>
</organism>
<dbReference type="EMBL" id="CP003178">
    <property type="protein sequence ID" value="AEW01649.1"/>
    <property type="molecule type" value="Genomic_DNA"/>
</dbReference>
<evidence type="ECO:0000313" key="1">
    <source>
        <dbReference type="EMBL" id="AEW01649.1"/>
    </source>
</evidence>
<gene>
    <name evidence="1" type="ordered locus">Niako_5412</name>
</gene>
<dbReference type="HOGENOM" id="CLU_1990277_0_0_10"/>
<dbReference type="RefSeq" id="WP_014221560.1">
    <property type="nucleotide sequence ID" value="NC_016609.1"/>
</dbReference>
<dbReference type="Proteomes" id="UP000005438">
    <property type="component" value="Chromosome"/>
</dbReference>
<dbReference type="KEGG" id="nko:Niako_5412"/>
<accession>G8TG46</accession>
<dbReference type="AlphaFoldDB" id="G8TG46"/>
<proteinExistence type="predicted"/>